<feature type="transmembrane region" description="Helical" evidence="1">
    <location>
        <begin position="6"/>
        <end position="24"/>
    </location>
</feature>
<dbReference type="Gene3D" id="3.90.1340.10">
    <property type="entry name" value="Phage tail collar domain"/>
    <property type="match status" value="1"/>
</dbReference>
<dbReference type="SUPFAM" id="SSF88874">
    <property type="entry name" value="Receptor-binding domain of short tail fibre protein gp12"/>
    <property type="match status" value="1"/>
</dbReference>
<feature type="domain" description="Phage tail collar" evidence="2">
    <location>
        <begin position="92"/>
        <end position="118"/>
    </location>
</feature>
<reference evidence="3" key="1">
    <citation type="journal article" date="2019" name="MBio">
        <title>Virus Genomes from Deep Sea Sediments Expand the Ocean Megavirome and Support Independent Origins of Viral Gigantism.</title>
        <authorList>
            <person name="Backstrom D."/>
            <person name="Yutin N."/>
            <person name="Jorgensen S.L."/>
            <person name="Dharamshi J."/>
            <person name="Homa F."/>
            <person name="Zaremba-Niedwiedzka K."/>
            <person name="Spang A."/>
            <person name="Wolf Y.I."/>
            <person name="Koonin E.V."/>
            <person name="Ettema T.J."/>
        </authorList>
    </citation>
    <scope>NUCLEOTIDE SEQUENCE</scope>
</reference>
<organism evidence="3">
    <name type="scientific">Mimivirus LCMiAC02</name>
    <dbReference type="NCBI Taxonomy" id="2506609"/>
    <lineage>
        <taxon>Viruses</taxon>
        <taxon>Varidnaviria</taxon>
        <taxon>Bamfordvirae</taxon>
        <taxon>Nucleocytoviricota</taxon>
        <taxon>Megaviricetes</taxon>
        <taxon>Imitervirales</taxon>
        <taxon>Mimiviridae</taxon>
        <taxon>Klosneuvirinae</taxon>
    </lineage>
</organism>
<proteinExistence type="predicted"/>
<dbReference type="InterPro" id="IPR011083">
    <property type="entry name" value="Phage_tail_collar_dom"/>
</dbReference>
<keyword evidence="1" id="KW-0472">Membrane</keyword>
<dbReference type="InterPro" id="IPR037053">
    <property type="entry name" value="Phage_tail_collar_dom_sf"/>
</dbReference>
<evidence type="ECO:0000313" key="3">
    <source>
        <dbReference type="EMBL" id="QBK89126.1"/>
    </source>
</evidence>
<evidence type="ECO:0000259" key="2">
    <source>
        <dbReference type="Pfam" id="PF07484"/>
    </source>
</evidence>
<sequence length="227" mass="24482">MNISYRYKLIIIGISVILLIILLVRFNKQKLEHLNGTETSSPCCNNEAVQNIASLYDGKKVKFTDLDIGGDLNITGKLNILPKGTLDILPQGIIVAWNGNTAPKGWALCNGQTVKDAAGKDVKVPNLQNRFIYGKGTKAIGIKGGAETHRLTTTEMPSHNHSLTLTGSNQGWCDKNTKPCYPQGTDTLATATGVRAGSDTNAIRKAGGNGAHNNMPPYYVLAYIMKI</sequence>
<keyword evidence="1" id="KW-0812">Transmembrane</keyword>
<dbReference type="EMBL" id="MK500408">
    <property type="protein sequence ID" value="QBK89126.1"/>
    <property type="molecule type" value="Genomic_DNA"/>
</dbReference>
<accession>A0A481Z3Z0</accession>
<dbReference type="Pfam" id="PF07484">
    <property type="entry name" value="Collar"/>
    <property type="match status" value="1"/>
</dbReference>
<dbReference type="CDD" id="cd22641">
    <property type="entry name" value="C24-like"/>
    <property type="match status" value="1"/>
</dbReference>
<keyword evidence="1" id="KW-1133">Transmembrane helix</keyword>
<name>A0A481Z3Z0_9VIRU</name>
<evidence type="ECO:0000256" key="1">
    <source>
        <dbReference type="SAM" id="Phobius"/>
    </source>
</evidence>
<gene>
    <name evidence="3" type="ORF">LCMiAC02_02190</name>
</gene>
<protein>
    <submittedName>
        <fullName evidence="3">Tail collar domain protein</fullName>
    </submittedName>
</protein>